<reference evidence="1" key="1">
    <citation type="journal article" date="2020" name="Stud. Mycol.">
        <title>101 Dothideomycetes genomes: a test case for predicting lifestyles and emergence of pathogens.</title>
        <authorList>
            <person name="Haridas S."/>
            <person name="Albert R."/>
            <person name="Binder M."/>
            <person name="Bloem J."/>
            <person name="Labutti K."/>
            <person name="Salamov A."/>
            <person name="Andreopoulos B."/>
            <person name="Baker S."/>
            <person name="Barry K."/>
            <person name="Bills G."/>
            <person name="Bluhm B."/>
            <person name="Cannon C."/>
            <person name="Castanera R."/>
            <person name="Culley D."/>
            <person name="Daum C."/>
            <person name="Ezra D."/>
            <person name="Gonzalez J."/>
            <person name="Henrissat B."/>
            <person name="Kuo A."/>
            <person name="Liang C."/>
            <person name="Lipzen A."/>
            <person name="Lutzoni F."/>
            <person name="Magnuson J."/>
            <person name="Mondo S."/>
            <person name="Nolan M."/>
            <person name="Ohm R."/>
            <person name="Pangilinan J."/>
            <person name="Park H.-J."/>
            <person name="Ramirez L."/>
            <person name="Alfaro M."/>
            <person name="Sun H."/>
            <person name="Tritt A."/>
            <person name="Yoshinaga Y."/>
            <person name="Zwiers L.-H."/>
            <person name="Turgeon B."/>
            <person name="Goodwin S."/>
            <person name="Spatafora J."/>
            <person name="Crous P."/>
            <person name="Grigoriev I."/>
        </authorList>
    </citation>
    <scope>NUCLEOTIDE SEQUENCE</scope>
    <source>
        <strain evidence="1">CBS 110217</strain>
    </source>
</reference>
<proteinExistence type="predicted"/>
<name>A0A9P4H332_9PLEO</name>
<keyword evidence="2" id="KW-1185">Reference proteome</keyword>
<sequence length="183" mass="20488">YFDMLNETEHADTIYTLTIRCPPRPPPTWLPALFTRHGVRPTNIGSAYTIKPDNYGTPNYDYFTFLDMPSMPTKIVKVKSWQFPANLRCEHVQETKECDMGCYVSEKGGDHHRWKCAREDCQGHVFDRNVLADENGLACFGEKGRRMMKKAAAAAPRPARAGTMVFNGAAAPVACCADPEAPE</sequence>
<protein>
    <submittedName>
        <fullName evidence="1">Uncharacterized protein</fullName>
    </submittedName>
</protein>
<dbReference type="AlphaFoldDB" id="A0A9P4H332"/>
<evidence type="ECO:0000313" key="1">
    <source>
        <dbReference type="EMBL" id="KAF2026755.1"/>
    </source>
</evidence>
<feature type="non-terminal residue" evidence="1">
    <location>
        <position position="183"/>
    </location>
</feature>
<organism evidence="1 2">
    <name type="scientific">Setomelanomma holmii</name>
    <dbReference type="NCBI Taxonomy" id="210430"/>
    <lineage>
        <taxon>Eukaryota</taxon>
        <taxon>Fungi</taxon>
        <taxon>Dikarya</taxon>
        <taxon>Ascomycota</taxon>
        <taxon>Pezizomycotina</taxon>
        <taxon>Dothideomycetes</taxon>
        <taxon>Pleosporomycetidae</taxon>
        <taxon>Pleosporales</taxon>
        <taxon>Pleosporineae</taxon>
        <taxon>Phaeosphaeriaceae</taxon>
        <taxon>Setomelanomma</taxon>
    </lineage>
</organism>
<dbReference type="OrthoDB" id="3787841at2759"/>
<feature type="non-terminal residue" evidence="1">
    <location>
        <position position="1"/>
    </location>
</feature>
<dbReference type="EMBL" id="ML978237">
    <property type="protein sequence ID" value="KAF2026755.1"/>
    <property type="molecule type" value="Genomic_DNA"/>
</dbReference>
<accession>A0A9P4H332</accession>
<dbReference type="Proteomes" id="UP000799777">
    <property type="component" value="Unassembled WGS sequence"/>
</dbReference>
<evidence type="ECO:0000313" key="2">
    <source>
        <dbReference type="Proteomes" id="UP000799777"/>
    </source>
</evidence>
<comment type="caution">
    <text evidence="1">The sequence shown here is derived from an EMBL/GenBank/DDBJ whole genome shotgun (WGS) entry which is preliminary data.</text>
</comment>
<gene>
    <name evidence="1" type="ORF">EK21DRAFT_27074</name>
</gene>